<dbReference type="CDD" id="cd05244">
    <property type="entry name" value="BVR-B_like_SDR_a"/>
    <property type="match status" value="1"/>
</dbReference>
<evidence type="ECO:0000259" key="1">
    <source>
        <dbReference type="Pfam" id="PF13460"/>
    </source>
</evidence>
<organism evidence="2 3">
    <name type="scientific">Pediococcus argentinicus</name>
    <dbReference type="NCBI Taxonomy" id="480391"/>
    <lineage>
        <taxon>Bacteria</taxon>
        <taxon>Bacillati</taxon>
        <taxon>Bacillota</taxon>
        <taxon>Bacilli</taxon>
        <taxon>Lactobacillales</taxon>
        <taxon>Lactobacillaceae</taxon>
        <taxon>Pediococcus</taxon>
    </lineage>
</organism>
<gene>
    <name evidence="2" type="ORF">IV88_GL001717</name>
</gene>
<comment type="caution">
    <text evidence="2">The sequence shown here is derived from an EMBL/GenBank/DDBJ whole genome shotgun (WGS) entry which is preliminary data.</text>
</comment>
<keyword evidence="3" id="KW-1185">Reference proteome</keyword>
<protein>
    <submittedName>
        <fullName evidence="2">NADH-flavin reductase</fullName>
    </submittedName>
</protein>
<feature type="domain" description="NAD(P)-binding" evidence="1">
    <location>
        <begin position="15"/>
        <end position="202"/>
    </location>
</feature>
<reference evidence="2 3" key="1">
    <citation type="journal article" date="2015" name="Genome Announc.">
        <title>Expanding the biotechnology potential of lactobacilli through comparative genomics of 213 strains and associated genera.</title>
        <authorList>
            <person name="Sun Z."/>
            <person name="Harris H.M."/>
            <person name="McCann A."/>
            <person name="Guo C."/>
            <person name="Argimon S."/>
            <person name="Zhang W."/>
            <person name="Yang X."/>
            <person name="Jeffery I.B."/>
            <person name="Cooney J.C."/>
            <person name="Kagawa T.F."/>
            <person name="Liu W."/>
            <person name="Song Y."/>
            <person name="Salvetti E."/>
            <person name="Wrobel A."/>
            <person name="Rasinkangas P."/>
            <person name="Parkhill J."/>
            <person name="Rea M.C."/>
            <person name="O'Sullivan O."/>
            <person name="Ritari J."/>
            <person name="Douillard F.P."/>
            <person name="Paul Ross R."/>
            <person name="Yang R."/>
            <person name="Briner A.E."/>
            <person name="Felis G.E."/>
            <person name="de Vos W.M."/>
            <person name="Barrangou R."/>
            <person name="Klaenhammer T.R."/>
            <person name="Caufield P.W."/>
            <person name="Cui Y."/>
            <person name="Zhang H."/>
            <person name="O'Toole P.W."/>
        </authorList>
    </citation>
    <scope>NUCLEOTIDE SEQUENCE [LARGE SCALE GENOMIC DNA]</scope>
    <source>
        <strain evidence="2 3">DSM 23026</strain>
    </source>
</reference>
<accession>A0A0R2NLF2</accession>
<dbReference type="SUPFAM" id="SSF51735">
    <property type="entry name" value="NAD(P)-binding Rossmann-fold domains"/>
    <property type="match status" value="1"/>
</dbReference>
<dbReference type="GO" id="GO:0016646">
    <property type="term" value="F:oxidoreductase activity, acting on the CH-NH group of donors, NAD or NADP as acceptor"/>
    <property type="evidence" value="ECO:0007669"/>
    <property type="project" value="TreeGrafter"/>
</dbReference>
<dbReference type="Pfam" id="PF13460">
    <property type="entry name" value="NAD_binding_10"/>
    <property type="match status" value="1"/>
</dbReference>
<dbReference type="AlphaFoldDB" id="A0A0R2NLF2"/>
<evidence type="ECO:0000313" key="3">
    <source>
        <dbReference type="Proteomes" id="UP000051249"/>
    </source>
</evidence>
<dbReference type="PATRIC" id="fig|480391.4.peg.1763"/>
<dbReference type="InterPro" id="IPR036291">
    <property type="entry name" value="NAD(P)-bd_dom_sf"/>
</dbReference>
<dbReference type="Proteomes" id="UP000051249">
    <property type="component" value="Unassembled WGS sequence"/>
</dbReference>
<dbReference type="InterPro" id="IPR016040">
    <property type="entry name" value="NAD(P)-bd_dom"/>
</dbReference>
<dbReference type="EMBL" id="JQCQ01000009">
    <property type="protein sequence ID" value="KRO25467.1"/>
    <property type="molecule type" value="Genomic_DNA"/>
</dbReference>
<dbReference type="PANTHER" id="PTHR43355:SF2">
    <property type="entry name" value="FLAVIN REDUCTASE (NADPH)"/>
    <property type="match status" value="1"/>
</dbReference>
<proteinExistence type="predicted"/>
<dbReference type="InterPro" id="IPR051606">
    <property type="entry name" value="Polyketide_Oxido-like"/>
</dbReference>
<dbReference type="Gene3D" id="3.40.50.720">
    <property type="entry name" value="NAD(P)-binding Rossmann-like Domain"/>
    <property type="match status" value="1"/>
</dbReference>
<dbReference type="PANTHER" id="PTHR43355">
    <property type="entry name" value="FLAVIN REDUCTASE (NADPH)"/>
    <property type="match status" value="1"/>
</dbReference>
<evidence type="ECO:0000313" key="2">
    <source>
        <dbReference type="EMBL" id="KRO25467.1"/>
    </source>
</evidence>
<name>A0A0R2NLF2_9LACO</name>
<sequence length="215" mass="23892">MKNRKVNGMKIGVIGATGKAGDLIAKELTDRGHSVTAIVRHPDKLQGDWDVLEKDLFDLNTDDLTPFDVVVDAFNAPRGQENLHKMSIEHLADILKNTHVRLMVVGGAGSLYVDDHITRLFETPSFPPAFKPTSQAMAESLESLANSDDLNWTYLSPAPNFIFGGPRKNQYVLGNDLIMSDKDGKSEISYADYAIAMADKIENEEHNREHISVIW</sequence>